<protein>
    <submittedName>
        <fullName evidence="1">Uncharacterized protein</fullName>
    </submittedName>
</protein>
<organism evidence="1 2">
    <name type="scientific">Aspergillus tubingensis (strain CBS 134.48)</name>
    <dbReference type="NCBI Taxonomy" id="767770"/>
    <lineage>
        <taxon>Eukaryota</taxon>
        <taxon>Fungi</taxon>
        <taxon>Dikarya</taxon>
        <taxon>Ascomycota</taxon>
        <taxon>Pezizomycotina</taxon>
        <taxon>Eurotiomycetes</taxon>
        <taxon>Eurotiomycetidae</taxon>
        <taxon>Eurotiales</taxon>
        <taxon>Aspergillaceae</taxon>
        <taxon>Aspergillus</taxon>
        <taxon>Aspergillus subgen. Circumdati</taxon>
    </lineage>
</organism>
<keyword evidence="2" id="KW-1185">Reference proteome</keyword>
<sequence>MRVIWQLFLNIAVFAMISFYLKAVEGFITQDERHTLLRMNRHLPILPFKQTLVSSFCTSITRGINTISYILHRPLTDLIFCHFLIP</sequence>
<dbReference type="AlphaFoldDB" id="A0A1L9NHS2"/>
<name>A0A1L9NHS2_ASPTC</name>
<reference evidence="2" key="1">
    <citation type="journal article" date="2017" name="Genome Biol.">
        <title>Comparative genomics reveals high biological diversity and specific adaptations in the industrially and medically important fungal genus Aspergillus.</title>
        <authorList>
            <person name="de Vries R.P."/>
            <person name="Riley R."/>
            <person name="Wiebenga A."/>
            <person name="Aguilar-Osorio G."/>
            <person name="Amillis S."/>
            <person name="Uchima C.A."/>
            <person name="Anderluh G."/>
            <person name="Asadollahi M."/>
            <person name="Askin M."/>
            <person name="Barry K."/>
            <person name="Battaglia E."/>
            <person name="Bayram O."/>
            <person name="Benocci T."/>
            <person name="Braus-Stromeyer S.A."/>
            <person name="Caldana C."/>
            <person name="Canovas D."/>
            <person name="Cerqueira G.C."/>
            <person name="Chen F."/>
            <person name="Chen W."/>
            <person name="Choi C."/>
            <person name="Clum A."/>
            <person name="Dos Santos R.A."/>
            <person name="Damasio A.R."/>
            <person name="Diallinas G."/>
            <person name="Emri T."/>
            <person name="Fekete E."/>
            <person name="Flipphi M."/>
            <person name="Freyberg S."/>
            <person name="Gallo A."/>
            <person name="Gournas C."/>
            <person name="Habgood R."/>
            <person name="Hainaut M."/>
            <person name="Harispe M.L."/>
            <person name="Henrissat B."/>
            <person name="Hilden K.S."/>
            <person name="Hope R."/>
            <person name="Hossain A."/>
            <person name="Karabika E."/>
            <person name="Karaffa L."/>
            <person name="Karanyi Z."/>
            <person name="Krasevec N."/>
            <person name="Kuo A."/>
            <person name="Kusch H."/>
            <person name="LaButti K."/>
            <person name="Lagendijk E.L."/>
            <person name="Lapidus A."/>
            <person name="Levasseur A."/>
            <person name="Lindquist E."/>
            <person name="Lipzen A."/>
            <person name="Logrieco A.F."/>
            <person name="MacCabe A."/>
            <person name="Maekelae M.R."/>
            <person name="Malavazi I."/>
            <person name="Melin P."/>
            <person name="Meyer V."/>
            <person name="Mielnichuk N."/>
            <person name="Miskei M."/>
            <person name="Molnar A.P."/>
            <person name="Mule G."/>
            <person name="Ngan C.Y."/>
            <person name="Orejas M."/>
            <person name="Orosz E."/>
            <person name="Ouedraogo J.P."/>
            <person name="Overkamp K.M."/>
            <person name="Park H.-S."/>
            <person name="Perrone G."/>
            <person name="Piumi F."/>
            <person name="Punt P.J."/>
            <person name="Ram A.F."/>
            <person name="Ramon A."/>
            <person name="Rauscher S."/>
            <person name="Record E."/>
            <person name="Riano-Pachon D.M."/>
            <person name="Robert V."/>
            <person name="Roehrig J."/>
            <person name="Ruller R."/>
            <person name="Salamov A."/>
            <person name="Salih N.S."/>
            <person name="Samson R.A."/>
            <person name="Sandor E."/>
            <person name="Sanguinetti M."/>
            <person name="Schuetze T."/>
            <person name="Sepcic K."/>
            <person name="Shelest E."/>
            <person name="Sherlock G."/>
            <person name="Sophianopoulou V."/>
            <person name="Squina F.M."/>
            <person name="Sun H."/>
            <person name="Susca A."/>
            <person name="Todd R.B."/>
            <person name="Tsang A."/>
            <person name="Unkles S.E."/>
            <person name="van de Wiele N."/>
            <person name="van Rossen-Uffink D."/>
            <person name="Oliveira J.V."/>
            <person name="Vesth T.C."/>
            <person name="Visser J."/>
            <person name="Yu J.-H."/>
            <person name="Zhou M."/>
            <person name="Andersen M.R."/>
            <person name="Archer D.B."/>
            <person name="Baker S.E."/>
            <person name="Benoit I."/>
            <person name="Brakhage A.A."/>
            <person name="Braus G.H."/>
            <person name="Fischer R."/>
            <person name="Frisvad J.C."/>
            <person name="Goldman G.H."/>
            <person name="Houbraken J."/>
            <person name="Oakley B."/>
            <person name="Pocsi I."/>
            <person name="Scazzocchio C."/>
            <person name="Seiboth B."/>
            <person name="vanKuyk P.A."/>
            <person name="Wortman J."/>
            <person name="Dyer P.S."/>
            <person name="Grigoriev I.V."/>
        </authorList>
    </citation>
    <scope>NUCLEOTIDE SEQUENCE [LARGE SCALE GENOMIC DNA]</scope>
    <source>
        <strain evidence="2">CBS 134.48</strain>
    </source>
</reference>
<gene>
    <name evidence="1" type="ORF">ASPTUDRAFT_353188</name>
</gene>
<evidence type="ECO:0000313" key="2">
    <source>
        <dbReference type="Proteomes" id="UP000184304"/>
    </source>
</evidence>
<dbReference type="VEuPathDB" id="FungiDB:ASPTUDRAFT_353188"/>
<accession>A0A1L9NHS2</accession>
<dbReference type="Proteomes" id="UP000184304">
    <property type="component" value="Unassembled WGS sequence"/>
</dbReference>
<evidence type="ECO:0000313" key="1">
    <source>
        <dbReference type="EMBL" id="OJI88807.1"/>
    </source>
</evidence>
<proteinExistence type="predicted"/>
<dbReference type="EMBL" id="KV878178">
    <property type="protein sequence ID" value="OJI88807.1"/>
    <property type="molecule type" value="Genomic_DNA"/>
</dbReference>